<dbReference type="EMBL" id="CM043794">
    <property type="protein sequence ID" value="KAI4819353.1"/>
    <property type="molecule type" value="Genomic_DNA"/>
</dbReference>
<feature type="non-terminal residue" evidence="1">
    <location>
        <position position="1"/>
    </location>
</feature>
<reference evidence="1" key="1">
    <citation type="submission" date="2022-05" db="EMBL/GenBank/DDBJ databases">
        <title>Chromosome-level genome of Chaenocephalus aceratus.</title>
        <authorList>
            <person name="Park H."/>
        </authorList>
    </citation>
    <scope>NUCLEOTIDE SEQUENCE</scope>
    <source>
        <strain evidence="1">KU_202001</strain>
    </source>
</reference>
<accession>A0ACB9X083</accession>
<sequence>YKCYYRLAEGREFMFLLPGMNADEKKQQGHCCSRAEEPWSFCEEQTQLL</sequence>
<evidence type="ECO:0000313" key="1">
    <source>
        <dbReference type="EMBL" id="KAI4819353.1"/>
    </source>
</evidence>
<gene>
    <name evidence="1" type="ORF">KUCAC02_004604</name>
</gene>
<organism evidence="1 2">
    <name type="scientific">Chaenocephalus aceratus</name>
    <name type="common">Blackfin icefish</name>
    <name type="synonym">Chaenichthys aceratus</name>
    <dbReference type="NCBI Taxonomy" id="36190"/>
    <lineage>
        <taxon>Eukaryota</taxon>
        <taxon>Metazoa</taxon>
        <taxon>Chordata</taxon>
        <taxon>Craniata</taxon>
        <taxon>Vertebrata</taxon>
        <taxon>Euteleostomi</taxon>
        <taxon>Actinopterygii</taxon>
        <taxon>Neopterygii</taxon>
        <taxon>Teleostei</taxon>
        <taxon>Neoteleostei</taxon>
        <taxon>Acanthomorphata</taxon>
        <taxon>Eupercaria</taxon>
        <taxon>Perciformes</taxon>
        <taxon>Notothenioidei</taxon>
        <taxon>Channichthyidae</taxon>
        <taxon>Chaenocephalus</taxon>
    </lineage>
</organism>
<comment type="caution">
    <text evidence="1">The sequence shown here is derived from an EMBL/GenBank/DDBJ whole genome shotgun (WGS) entry which is preliminary data.</text>
</comment>
<name>A0ACB9X083_CHAAC</name>
<keyword evidence="2" id="KW-1185">Reference proteome</keyword>
<dbReference type="Proteomes" id="UP001057452">
    <property type="component" value="Chromosome 10"/>
</dbReference>
<evidence type="ECO:0000313" key="2">
    <source>
        <dbReference type="Proteomes" id="UP001057452"/>
    </source>
</evidence>
<proteinExistence type="predicted"/>
<protein>
    <submittedName>
        <fullName evidence="1">Uncharacterized protein</fullName>
    </submittedName>
</protein>